<keyword evidence="3" id="KW-1185">Reference proteome</keyword>
<organism evidence="2 3">
    <name type="scientific">Pelobates cultripes</name>
    <name type="common">Western spadefoot toad</name>
    <dbReference type="NCBI Taxonomy" id="61616"/>
    <lineage>
        <taxon>Eukaryota</taxon>
        <taxon>Metazoa</taxon>
        <taxon>Chordata</taxon>
        <taxon>Craniata</taxon>
        <taxon>Vertebrata</taxon>
        <taxon>Euteleostomi</taxon>
        <taxon>Amphibia</taxon>
        <taxon>Batrachia</taxon>
        <taxon>Anura</taxon>
        <taxon>Pelobatoidea</taxon>
        <taxon>Pelobatidae</taxon>
        <taxon>Pelobates</taxon>
    </lineage>
</organism>
<evidence type="ECO:0000313" key="2">
    <source>
        <dbReference type="EMBL" id="CAH2296521.1"/>
    </source>
</evidence>
<accession>A0AAD1W8K3</accession>
<sequence length="103" mass="10944">MECGTTSVTDHSSPVTVALCAAYCTARPIPRAPVRGQHSASSPIFKLPANKRGEKSTKIRSRRVSEGDQKPAGRELEPVAAAAAVWDSLLPSLAALSWWSCTP</sequence>
<name>A0AAD1W8K3_PELCU</name>
<protein>
    <submittedName>
        <fullName evidence="2">Uncharacterized protein</fullName>
    </submittedName>
</protein>
<feature type="region of interest" description="Disordered" evidence="1">
    <location>
        <begin position="32"/>
        <end position="75"/>
    </location>
</feature>
<feature type="non-terminal residue" evidence="2">
    <location>
        <position position="103"/>
    </location>
</feature>
<dbReference type="EMBL" id="OW240916">
    <property type="protein sequence ID" value="CAH2296521.1"/>
    <property type="molecule type" value="Genomic_DNA"/>
</dbReference>
<dbReference type="Proteomes" id="UP001295444">
    <property type="component" value="Chromosome 05"/>
</dbReference>
<dbReference type="AlphaFoldDB" id="A0AAD1W8K3"/>
<feature type="compositionally biased region" description="Basic and acidic residues" evidence="1">
    <location>
        <begin position="51"/>
        <end position="75"/>
    </location>
</feature>
<evidence type="ECO:0000256" key="1">
    <source>
        <dbReference type="SAM" id="MobiDB-lite"/>
    </source>
</evidence>
<gene>
    <name evidence="2" type="ORF">PECUL_23A008375</name>
</gene>
<proteinExistence type="predicted"/>
<evidence type="ECO:0000313" key="3">
    <source>
        <dbReference type="Proteomes" id="UP001295444"/>
    </source>
</evidence>
<reference evidence="2" key="1">
    <citation type="submission" date="2022-03" db="EMBL/GenBank/DDBJ databases">
        <authorList>
            <person name="Alioto T."/>
            <person name="Alioto T."/>
            <person name="Gomez Garrido J."/>
        </authorList>
    </citation>
    <scope>NUCLEOTIDE SEQUENCE</scope>
</reference>